<dbReference type="Pfam" id="PF09587">
    <property type="entry name" value="PGA_cap"/>
    <property type="match status" value="1"/>
</dbReference>
<dbReference type="RefSeq" id="WP_227569798.1">
    <property type="nucleotide sequence ID" value="NZ_CP101988.1"/>
</dbReference>
<dbReference type="PANTHER" id="PTHR33393:SF13">
    <property type="entry name" value="PGA BIOSYNTHESIS PROTEIN CAPA"/>
    <property type="match status" value="1"/>
</dbReference>
<dbReference type="CDD" id="cd07381">
    <property type="entry name" value="MPP_CapA"/>
    <property type="match status" value="1"/>
</dbReference>
<dbReference type="SUPFAM" id="SSF56300">
    <property type="entry name" value="Metallo-dependent phosphatases"/>
    <property type="match status" value="1"/>
</dbReference>
<evidence type="ECO:0000259" key="3">
    <source>
        <dbReference type="SMART" id="SM00854"/>
    </source>
</evidence>
<dbReference type="EMBL" id="CP101988">
    <property type="protein sequence ID" value="UUI74169.1"/>
    <property type="molecule type" value="Genomic_DNA"/>
</dbReference>
<evidence type="ECO:0000256" key="2">
    <source>
        <dbReference type="SAM" id="MobiDB-lite"/>
    </source>
</evidence>
<evidence type="ECO:0000256" key="1">
    <source>
        <dbReference type="ARBA" id="ARBA00005662"/>
    </source>
</evidence>
<name>A0ABY5KWW5_9CELL</name>
<sequence>MTRHARTLPATRPWILAGLATAGLAVALSVVLLGAPDPGAATPPPGGPAAVEAPSPTPSPTPTADPDARLTIVAAGDVLPHLPVIGSARAADGAYDFAPLLAPLGAWVSGADLALCHLEAPVAPPGARPSGYPMFASPVEIAQGLADAGWDGCSTASNHSVDKGFAGVAATLDALDAAGLGHVGTARDAVEQGEPQLYVLERSGRRLTIAHLAATYGTNGMPVEDDKPWSVNLLETTRLIAQAQAARDAGADLVVASVHCCVEYVTAPTARQVEVAQALADSQLVDLLIGHHAHVPQPVARLEGGPGGEGMWVAYGLGNMLSNQDDECCVAGTESGLLLTAQVTATGAFPAHGIEAGPARVTGVEWTPTTVDRNAGHRLHALVDIAAGTDTLSAAEVEARVERVRRAAGQEAAERTTPATPTGDLPTVVTRSRGE</sequence>
<dbReference type="InterPro" id="IPR019079">
    <property type="entry name" value="Capsule_synth_CapA"/>
</dbReference>
<evidence type="ECO:0000313" key="4">
    <source>
        <dbReference type="EMBL" id="UUI74169.1"/>
    </source>
</evidence>
<evidence type="ECO:0000313" key="5">
    <source>
        <dbReference type="Proteomes" id="UP001316189"/>
    </source>
</evidence>
<gene>
    <name evidence="4" type="ORF">NP064_10080</name>
</gene>
<proteinExistence type="inferred from homology"/>
<feature type="region of interest" description="Disordered" evidence="2">
    <location>
        <begin position="39"/>
        <end position="66"/>
    </location>
</feature>
<dbReference type="InterPro" id="IPR052169">
    <property type="entry name" value="CW_Biosynth-Accessory"/>
</dbReference>
<dbReference type="PANTHER" id="PTHR33393">
    <property type="entry name" value="POLYGLUTAMINE SYNTHESIS ACCESSORY PROTEIN RV0574C-RELATED"/>
    <property type="match status" value="1"/>
</dbReference>
<protein>
    <submittedName>
        <fullName evidence="4">CapA family protein</fullName>
    </submittedName>
</protein>
<feature type="compositionally biased region" description="Low complexity" evidence="2">
    <location>
        <begin position="407"/>
        <end position="422"/>
    </location>
</feature>
<keyword evidence="5" id="KW-1185">Reference proteome</keyword>
<dbReference type="Proteomes" id="UP001316189">
    <property type="component" value="Chromosome"/>
</dbReference>
<dbReference type="SMART" id="SM00854">
    <property type="entry name" value="PGA_cap"/>
    <property type="match status" value="1"/>
</dbReference>
<comment type="similarity">
    <text evidence="1">Belongs to the CapA family.</text>
</comment>
<dbReference type="Gene3D" id="3.60.21.10">
    <property type="match status" value="1"/>
</dbReference>
<organism evidence="4 5">
    <name type="scientific">Cellulomonas chengniuliangii</name>
    <dbReference type="NCBI Taxonomy" id="2968084"/>
    <lineage>
        <taxon>Bacteria</taxon>
        <taxon>Bacillati</taxon>
        <taxon>Actinomycetota</taxon>
        <taxon>Actinomycetes</taxon>
        <taxon>Micrococcales</taxon>
        <taxon>Cellulomonadaceae</taxon>
        <taxon>Cellulomonas</taxon>
    </lineage>
</organism>
<reference evidence="4 5" key="1">
    <citation type="submission" date="2022-07" db="EMBL/GenBank/DDBJ databases">
        <title>Novel species in genus cellulomonas.</title>
        <authorList>
            <person name="Ye L."/>
        </authorList>
    </citation>
    <scope>NUCLEOTIDE SEQUENCE [LARGE SCALE GENOMIC DNA]</scope>
    <source>
        <strain evidence="5">zg-Y338</strain>
    </source>
</reference>
<feature type="region of interest" description="Disordered" evidence="2">
    <location>
        <begin position="406"/>
        <end position="435"/>
    </location>
</feature>
<dbReference type="InterPro" id="IPR029052">
    <property type="entry name" value="Metallo-depent_PP-like"/>
</dbReference>
<accession>A0ABY5KWW5</accession>
<feature type="domain" description="Capsule synthesis protein CapA" evidence="3">
    <location>
        <begin position="71"/>
        <end position="324"/>
    </location>
</feature>